<reference evidence="1 2" key="1">
    <citation type="submission" date="2024-01" db="EMBL/GenBank/DDBJ databases">
        <authorList>
            <person name="Deng Y."/>
            <person name="Su J."/>
        </authorList>
    </citation>
    <scope>NUCLEOTIDE SEQUENCE [LARGE SCALE GENOMIC DNA]</scope>
    <source>
        <strain evidence="1 2">CPCC 100088</strain>
    </source>
</reference>
<comment type="caution">
    <text evidence="1">The sequence shown here is derived from an EMBL/GenBank/DDBJ whole genome shotgun (WGS) entry which is preliminary data.</text>
</comment>
<dbReference type="EMBL" id="JAYWLC010000004">
    <property type="protein sequence ID" value="MER5171605.1"/>
    <property type="molecule type" value="Genomic_DNA"/>
</dbReference>
<dbReference type="SUPFAM" id="SSF46785">
    <property type="entry name" value="Winged helix' DNA-binding domain"/>
    <property type="match status" value="1"/>
</dbReference>
<keyword evidence="2" id="KW-1185">Reference proteome</keyword>
<gene>
    <name evidence="1" type="ORF">VSX56_07430</name>
</gene>
<evidence type="ECO:0000313" key="1">
    <source>
        <dbReference type="EMBL" id="MER5171605.1"/>
    </source>
</evidence>
<proteinExistence type="predicted"/>
<name>A0ABV1SFT0_9RHOB</name>
<sequence length="125" mass="13667">MSAAQGKAHVGRNCTVTLGKLNAADGQEAALERMRAIIAGQGHKARMPEVQGDYGALHKTLGLMVEAGTLTTLEVTQRGPMTREKANNDLNRLRRLGYVTSAGRVNFYRVWHITDAGREFAEQCL</sequence>
<evidence type="ECO:0008006" key="3">
    <source>
        <dbReference type="Google" id="ProtNLM"/>
    </source>
</evidence>
<reference evidence="1 2" key="2">
    <citation type="submission" date="2024-06" db="EMBL/GenBank/DDBJ databases">
        <title>Thioclava kandeliae sp. nov. from a rhizosphere soil sample of Kandelia candel in a mangrove.</title>
        <authorList>
            <person name="Mu T."/>
        </authorList>
    </citation>
    <scope>NUCLEOTIDE SEQUENCE [LARGE SCALE GENOMIC DNA]</scope>
    <source>
        <strain evidence="1 2">CPCC 100088</strain>
    </source>
</reference>
<evidence type="ECO:0000313" key="2">
    <source>
        <dbReference type="Proteomes" id="UP001438953"/>
    </source>
</evidence>
<dbReference type="RefSeq" id="WP_350936062.1">
    <property type="nucleotide sequence ID" value="NZ_JAYWLC010000004.1"/>
</dbReference>
<accession>A0ABV1SFT0</accession>
<dbReference type="Proteomes" id="UP001438953">
    <property type="component" value="Unassembled WGS sequence"/>
</dbReference>
<protein>
    <recommendedName>
        <fullName evidence="3">MarR family transcriptional regulator</fullName>
    </recommendedName>
</protein>
<dbReference type="InterPro" id="IPR036390">
    <property type="entry name" value="WH_DNA-bd_sf"/>
</dbReference>
<organism evidence="1 2">
    <name type="scientific">Thioclava kandeliae</name>
    <dbReference type="NCBI Taxonomy" id="3070818"/>
    <lineage>
        <taxon>Bacteria</taxon>
        <taxon>Pseudomonadati</taxon>
        <taxon>Pseudomonadota</taxon>
        <taxon>Alphaproteobacteria</taxon>
        <taxon>Rhodobacterales</taxon>
        <taxon>Paracoccaceae</taxon>
        <taxon>Thioclava</taxon>
    </lineage>
</organism>